<name>A0A9X1TNU9_STRM4</name>
<reference evidence="5" key="1">
    <citation type="submission" date="2022-01" db="EMBL/GenBank/DDBJ databases">
        <title>Draft Genome Sequences of Seven Type Strains of the Genus Streptomyces.</title>
        <authorList>
            <person name="Aziz S."/>
            <person name="Coretto E."/>
            <person name="Chronakova A."/>
            <person name="Sproer C."/>
            <person name="Huber K."/>
            <person name="Nouioui I."/>
            <person name="Gross H."/>
        </authorList>
    </citation>
    <scope>NUCLEOTIDE SEQUENCE</scope>
    <source>
        <strain evidence="5">DSM 103493</strain>
    </source>
</reference>
<feature type="domain" description="Septum formation-related" evidence="4">
    <location>
        <begin position="119"/>
        <end position="228"/>
    </location>
</feature>
<keyword evidence="2" id="KW-0472">Membrane</keyword>
<evidence type="ECO:0000256" key="2">
    <source>
        <dbReference type="SAM" id="Phobius"/>
    </source>
</evidence>
<keyword evidence="2" id="KW-0812">Transmembrane</keyword>
<evidence type="ECO:0000256" key="1">
    <source>
        <dbReference type="SAM" id="MobiDB-lite"/>
    </source>
</evidence>
<feature type="region of interest" description="Disordered" evidence="1">
    <location>
        <begin position="371"/>
        <end position="390"/>
    </location>
</feature>
<feature type="transmembrane region" description="Helical" evidence="2">
    <location>
        <begin position="86"/>
        <end position="104"/>
    </location>
</feature>
<dbReference type="InterPro" id="IPR026004">
    <property type="entry name" value="Septum_form"/>
</dbReference>
<gene>
    <name evidence="5" type="ORF">L0P92_31590</name>
</gene>
<feature type="compositionally biased region" description="Pro residues" evidence="1">
    <location>
        <begin position="1"/>
        <end position="12"/>
    </location>
</feature>
<feature type="transmembrane region" description="Helical" evidence="2">
    <location>
        <begin position="49"/>
        <end position="74"/>
    </location>
</feature>
<organism evidence="5 6">
    <name type="scientific">Streptomyces muensis</name>
    <dbReference type="NCBI Taxonomy" id="1077944"/>
    <lineage>
        <taxon>Bacteria</taxon>
        <taxon>Bacillati</taxon>
        <taxon>Actinomycetota</taxon>
        <taxon>Actinomycetes</taxon>
        <taxon>Kitasatosporales</taxon>
        <taxon>Streptomycetaceae</taxon>
        <taxon>Streptomyces</taxon>
    </lineage>
</organism>
<keyword evidence="2" id="KW-1133">Transmembrane helix</keyword>
<dbReference type="Pfam" id="PF13845">
    <property type="entry name" value="Septum_form"/>
    <property type="match status" value="1"/>
</dbReference>
<proteinExistence type="predicted"/>
<evidence type="ECO:0000313" key="5">
    <source>
        <dbReference type="EMBL" id="MCF1598062.1"/>
    </source>
</evidence>
<sequence length="390" mass="41378">MSIPPPPGPEQPQGPYGQGQYPAPSPYAHPYQAYGFYGPYGRPVSVNGVAISSLVLGILCFVPAVGLVLGLIALAQIKKRGERGKGMAVAGSVLSSVGLALWALTLSTGSVSDFWDGFKGAASGEGTAYALAKGDCFDTPTGDLEGDAYDVDEVPCSGEHDAEVFAVVRLPGGSFPGDDGLERTADDKCYTLADGYAMDPWAVPDDVDVYYLVPSRQSWRVGDREITCMFGSTADDGSLTGSLRTDTTTLDEDQVAFLAATNAIDTVLYEEPEEYPEDDLTANQDWARDVHAALGEQIEALRGHSWPSDAKEPVADLVEEMEAARKEWSRAAAAKDADTYFTHYENGYEYVDGPTTVTARKALGLDTTVPAYEGDFDSGDDSGSGDGLAV</sequence>
<dbReference type="Proteomes" id="UP001139384">
    <property type="component" value="Unassembled WGS sequence"/>
</dbReference>
<dbReference type="InterPro" id="IPR025241">
    <property type="entry name" value="DUF4190"/>
</dbReference>
<feature type="region of interest" description="Disordered" evidence="1">
    <location>
        <begin position="1"/>
        <end position="20"/>
    </location>
</feature>
<dbReference type="Pfam" id="PF13828">
    <property type="entry name" value="DUF4190"/>
    <property type="match status" value="1"/>
</dbReference>
<dbReference type="RefSeq" id="WP_234766478.1">
    <property type="nucleotide sequence ID" value="NZ_JAKEIP010000187.1"/>
</dbReference>
<protein>
    <submittedName>
        <fullName evidence="5">DUF4190 domain-containing protein</fullName>
    </submittedName>
</protein>
<evidence type="ECO:0000259" key="3">
    <source>
        <dbReference type="Pfam" id="PF13828"/>
    </source>
</evidence>
<dbReference type="AlphaFoldDB" id="A0A9X1TNU9"/>
<evidence type="ECO:0000259" key="4">
    <source>
        <dbReference type="Pfam" id="PF13845"/>
    </source>
</evidence>
<feature type="domain" description="DUF4190" evidence="3">
    <location>
        <begin position="50"/>
        <end position="104"/>
    </location>
</feature>
<keyword evidence="6" id="KW-1185">Reference proteome</keyword>
<comment type="caution">
    <text evidence="5">The sequence shown here is derived from an EMBL/GenBank/DDBJ whole genome shotgun (WGS) entry which is preliminary data.</text>
</comment>
<accession>A0A9X1TNU9</accession>
<evidence type="ECO:0000313" key="6">
    <source>
        <dbReference type="Proteomes" id="UP001139384"/>
    </source>
</evidence>
<dbReference type="EMBL" id="JAKEIP010000187">
    <property type="protein sequence ID" value="MCF1598062.1"/>
    <property type="molecule type" value="Genomic_DNA"/>
</dbReference>